<evidence type="ECO:0000259" key="6">
    <source>
        <dbReference type="PROSITE" id="PS50011"/>
    </source>
</evidence>
<feature type="domain" description="Ig-like" evidence="7">
    <location>
        <begin position="18"/>
        <end position="94"/>
    </location>
</feature>
<dbReference type="SUPFAM" id="SSF56112">
    <property type="entry name" value="Protein kinase-like (PK-like)"/>
    <property type="match status" value="1"/>
</dbReference>
<dbReference type="GO" id="GO:0004672">
    <property type="term" value="F:protein kinase activity"/>
    <property type="evidence" value="ECO:0007669"/>
    <property type="project" value="InterPro"/>
</dbReference>
<dbReference type="FunFam" id="2.60.40.10:FF:000032">
    <property type="entry name" value="palladin isoform X1"/>
    <property type="match status" value="1"/>
</dbReference>
<evidence type="ECO:0000256" key="4">
    <source>
        <dbReference type="ARBA" id="ARBA00023319"/>
    </source>
</evidence>
<dbReference type="InterPro" id="IPR036116">
    <property type="entry name" value="FN3_sf"/>
</dbReference>
<keyword evidence="4" id="KW-0393">Immunoglobulin domain</keyword>
<dbReference type="Gene3D" id="2.60.40.10">
    <property type="entry name" value="Immunoglobulins"/>
    <property type="match status" value="2"/>
</dbReference>
<proteinExistence type="inferred from homology"/>
<dbReference type="EMBL" id="CM004476">
    <property type="protein sequence ID" value="OCT75406.1"/>
    <property type="molecule type" value="Genomic_DNA"/>
</dbReference>
<feature type="compositionally biased region" description="Polar residues" evidence="5">
    <location>
        <begin position="227"/>
        <end position="241"/>
    </location>
</feature>
<dbReference type="SMART" id="SM00408">
    <property type="entry name" value="IGc2"/>
    <property type="match status" value="1"/>
</dbReference>
<dbReference type="InterPro" id="IPR007110">
    <property type="entry name" value="Ig-like_dom"/>
</dbReference>
<evidence type="ECO:0008006" key="11">
    <source>
        <dbReference type="Google" id="ProtNLM"/>
    </source>
</evidence>
<reference evidence="10" key="1">
    <citation type="journal article" date="2016" name="Nature">
        <title>Genome evolution in the allotetraploid frog Xenopus laevis.</title>
        <authorList>
            <person name="Session A.M."/>
            <person name="Uno Y."/>
            <person name="Kwon T."/>
            <person name="Chapman J.A."/>
            <person name="Toyoda A."/>
            <person name="Takahashi S."/>
            <person name="Fukui A."/>
            <person name="Hikosaka A."/>
            <person name="Suzuki A."/>
            <person name="Kondo M."/>
            <person name="van Heeringen S.J."/>
            <person name="Quigley I."/>
            <person name="Heinz S."/>
            <person name="Ogino H."/>
            <person name="Ochi H."/>
            <person name="Hellsten U."/>
            <person name="Lyons J.B."/>
            <person name="Simakov O."/>
            <person name="Putnam N."/>
            <person name="Stites J."/>
            <person name="Kuroki Y."/>
            <person name="Tanaka T."/>
            <person name="Michiue T."/>
            <person name="Watanabe M."/>
            <person name="Bogdanovic O."/>
            <person name="Lister R."/>
            <person name="Georgiou G."/>
            <person name="Paranjpe S.S."/>
            <person name="van Kruijsbergen I."/>
            <person name="Shu S."/>
            <person name="Carlson J."/>
            <person name="Kinoshita T."/>
            <person name="Ohta Y."/>
            <person name="Mawaribuchi S."/>
            <person name="Jenkins J."/>
            <person name="Grimwood J."/>
            <person name="Schmutz J."/>
            <person name="Mitros T."/>
            <person name="Mozaffari S.V."/>
            <person name="Suzuki Y."/>
            <person name="Haramoto Y."/>
            <person name="Yamamoto T.S."/>
            <person name="Takagi C."/>
            <person name="Heald R."/>
            <person name="Miller K."/>
            <person name="Haudenschild C."/>
            <person name="Kitzman J."/>
            <person name="Nakayama T."/>
            <person name="Izutsu Y."/>
            <person name="Robert J."/>
            <person name="Fortriede J."/>
            <person name="Burns K."/>
            <person name="Lotay V."/>
            <person name="Karimi K."/>
            <person name="Yasuoka Y."/>
            <person name="Dichmann D.S."/>
            <person name="Flajnik M.F."/>
            <person name="Houston D.W."/>
            <person name="Shendure J."/>
            <person name="DuPasquier L."/>
            <person name="Vize P.D."/>
            <person name="Zorn A.M."/>
            <person name="Ito M."/>
            <person name="Marcotte E.M."/>
            <person name="Wallingford J.B."/>
            <person name="Ito Y."/>
            <person name="Asashima M."/>
            <person name="Ueno N."/>
            <person name="Matsuda Y."/>
            <person name="Veenstra G.J."/>
            <person name="Fujiyama A."/>
            <person name="Harland R.M."/>
            <person name="Taira M."/>
            <person name="Rokhsar D.S."/>
        </authorList>
    </citation>
    <scope>NUCLEOTIDE SEQUENCE [LARGE SCALE GENOMIC DNA]</scope>
    <source>
        <strain evidence="10">J</strain>
    </source>
</reference>
<dbReference type="InterPro" id="IPR013783">
    <property type="entry name" value="Ig-like_fold"/>
</dbReference>
<dbReference type="InterPro" id="IPR011009">
    <property type="entry name" value="Kinase-like_dom_sf"/>
</dbReference>
<dbReference type="GO" id="GO:0005524">
    <property type="term" value="F:ATP binding"/>
    <property type="evidence" value="ECO:0007669"/>
    <property type="project" value="InterPro"/>
</dbReference>
<dbReference type="InterPro" id="IPR036179">
    <property type="entry name" value="Ig-like_dom_sf"/>
</dbReference>
<evidence type="ECO:0000259" key="8">
    <source>
        <dbReference type="PROSITE" id="PS50853"/>
    </source>
</evidence>
<keyword evidence="2" id="KW-0677">Repeat</keyword>
<evidence type="ECO:0000313" key="10">
    <source>
        <dbReference type="Proteomes" id="UP000694892"/>
    </source>
</evidence>
<evidence type="ECO:0000256" key="1">
    <source>
        <dbReference type="ARBA" id="ARBA00006692"/>
    </source>
</evidence>
<dbReference type="InterPro" id="IPR000719">
    <property type="entry name" value="Prot_kinase_dom"/>
</dbReference>
<evidence type="ECO:0000256" key="3">
    <source>
        <dbReference type="ARBA" id="ARBA00023157"/>
    </source>
</evidence>
<dbReference type="InterPro" id="IPR003961">
    <property type="entry name" value="FN3_dom"/>
</dbReference>
<comment type="similarity">
    <text evidence="1">Belongs to the protein kinase superfamily. CAMK Ser/Thr protein kinase family.</text>
</comment>
<feature type="domain" description="Protein kinase" evidence="6">
    <location>
        <begin position="258"/>
        <end position="510"/>
    </location>
</feature>
<feature type="domain" description="Fibronectin type-III" evidence="8">
    <location>
        <begin position="147"/>
        <end position="237"/>
    </location>
</feature>
<evidence type="ECO:0000313" key="9">
    <source>
        <dbReference type="EMBL" id="OCT75406.1"/>
    </source>
</evidence>
<dbReference type="PROSITE" id="PS50011">
    <property type="entry name" value="PROTEIN_KINASE_DOM"/>
    <property type="match status" value="1"/>
</dbReference>
<dbReference type="FunFam" id="1.10.510.10:FF:000912">
    <property type="entry name" value="obscurin isoform X1"/>
    <property type="match status" value="1"/>
</dbReference>
<dbReference type="Pfam" id="PF07679">
    <property type="entry name" value="I-set"/>
    <property type="match status" value="1"/>
</dbReference>
<feature type="region of interest" description="Disordered" evidence="5">
    <location>
        <begin position="227"/>
        <end position="252"/>
    </location>
</feature>
<gene>
    <name evidence="9" type="ORF">XELAEV_18030585mg</name>
</gene>
<dbReference type="AlphaFoldDB" id="A0A974HF76"/>
<dbReference type="InterPro" id="IPR013098">
    <property type="entry name" value="Ig_I-set"/>
</dbReference>
<evidence type="ECO:0000259" key="7">
    <source>
        <dbReference type="PROSITE" id="PS50835"/>
    </source>
</evidence>
<dbReference type="SMART" id="SM00409">
    <property type="entry name" value="IG"/>
    <property type="match status" value="1"/>
</dbReference>
<dbReference type="SUPFAM" id="SSF49265">
    <property type="entry name" value="Fibronectin type III"/>
    <property type="match status" value="1"/>
</dbReference>
<name>A0A974HF76_XENLA</name>
<dbReference type="Gene3D" id="1.10.510.10">
    <property type="entry name" value="Transferase(Phosphotransferase) domain 1"/>
    <property type="match status" value="1"/>
</dbReference>
<dbReference type="SUPFAM" id="SSF48726">
    <property type="entry name" value="Immunoglobulin"/>
    <property type="match status" value="1"/>
</dbReference>
<dbReference type="InterPro" id="IPR003599">
    <property type="entry name" value="Ig_sub"/>
</dbReference>
<dbReference type="OMA" id="ANIINCH"/>
<keyword evidence="3" id="KW-1015">Disulfide bond</keyword>
<evidence type="ECO:0000256" key="2">
    <source>
        <dbReference type="ARBA" id="ARBA00022737"/>
    </source>
</evidence>
<dbReference type="Proteomes" id="UP000694892">
    <property type="component" value="Chromosome 6L"/>
</dbReference>
<organism evidence="9 10">
    <name type="scientific">Xenopus laevis</name>
    <name type="common">African clawed frog</name>
    <dbReference type="NCBI Taxonomy" id="8355"/>
    <lineage>
        <taxon>Eukaryota</taxon>
        <taxon>Metazoa</taxon>
        <taxon>Chordata</taxon>
        <taxon>Craniata</taxon>
        <taxon>Vertebrata</taxon>
        <taxon>Euteleostomi</taxon>
        <taxon>Amphibia</taxon>
        <taxon>Batrachia</taxon>
        <taxon>Anura</taxon>
        <taxon>Pipoidea</taxon>
        <taxon>Pipidae</taxon>
        <taxon>Xenopodinae</taxon>
        <taxon>Xenopus</taxon>
        <taxon>Xenopus</taxon>
    </lineage>
</organism>
<dbReference type="PROSITE" id="PS50853">
    <property type="entry name" value="FN3"/>
    <property type="match status" value="1"/>
</dbReference>
<dbReference type="InterPro" id="IPR003598">
    <property type="entry name" value="Ig_sub2"/>
</dbReference>
<dbReference type="PROSITE" id="PS50835">
    <property type="entry name" value="IG_LIKE"/>
    <property type="match status" value="1"/>
</dbReference>
<accession>A0A974HF76</accession>
<protein>
    <recommendedName>
        <fullName evidence="11">Obscurin</fullName>
    </recommendedName>
</protein>
<dbReference type="Pfam" id="PF00069">
    <property type="entry name" value="Pkinase"/>
    <property type="match status" value="1"/>
</dbReference>
<dbReference type="PANTHER" id="PTHR24347">
    <property type="entry name" value="SERINE/THREONINE-PROTEIN KINASE"/>
    <property type="match status" value="1"/>
</dbReference>
<evidence type="ECO:0000256" key="5">
    <source>
        <dbReference type="SAM" id="MobiDB-lite"/>
    </source>
</evidence>
<sequence length="547" mass="60710">MKKKSFKLTSLSPKDKAPAFVEELTDQTVVVGHLVTLSCRTAEPVTEVEWFKDGVPIQGNERVLISSTLKNYHLLTILVVNAHDLGIYACVATNVLGSASTCCILKKAAGVGNSKGDVKAKIKSNTNLYTVTDCSTGKQTKLLEFCMAGNPEVAQVYKDGALIVWKPAESASPVTYFVQYRKEGEEWRPLTLDISDCCYSTHVLSEGQVYSFRIACISKAGMGPYSNPSASVRTGRPSQALSKDLGSREEPVAVDPRSTLQTGVKRGRFSIVRPCREKLSGRMFAAKIIPYTEKTKESTLQEYLILKQLHHSNIVQLHGAFLSPHDLVLILELCEGMELLQFLSLGKSYSELEVRDYLWQMLSAVEFLHAKQILHLDLRSENTIVTEHKLLKILDFGNAHVYSPDKVIAPEKYMDYLETMAPEVLEGHGAVPTTDIWAVGVTAFIMLSSDYPFSSDTPSELEKGIKKGLIRFPRCYAGLSGGAVSFLQSTLWANPWGRPSASDCLKLLWLQEAGLATFQQPPIFFPSSKLKNFLRERRKRTQQSATL</sequence>